<dbReference type="GO" id="GO:0030992">
    <property type="term" value="C:intraciliary transport particle B"/>
    <property type="evidence" value="ECO:0007669"/>
    <property type="project" value="TreeGrafter"/>
</dbReference>
<dbReference type="InterPro" id="IPR039975">
    <property type="entry name" value="IFT52"/>
</dbReference>
<sequence length="196" mass="21822">MTSTDSVVRTCYYKYFHPKECLITNGVLNKAILQASGKAIPGLLTDESLATRLMSFVYPFGATLNVKKPAVAVLSTGSVSFPLKRPVCAFSEHPTSRGRVAVLGSGHMLTDHYIDKEENSKIRDVIFQYLITPDFKLDQIDADDPEVSDYTMTPDIFGLSENLQNCLQESEEVPADFTQLFHAKVNPRPRTCKVEV</sequence>
<dbReference type="OrthoDB" id="10259368at2759"/>
<dbReference type="EMBL" id="JQDR03012914">
    <property type="protein sequence ID" value="KAA0190401.1"/>
    <property type="molecule type" value="Genomic_DNA"/>
</dbReference>
<dbReference type="InterPro" id="IPR055458">
    <property type="entry name" value="IFT52_GIFT"/>
</dbReference>
<dbReference type="GO" id="GO:0042073">
    <property type="term" value="P:intraciliary transport"/>
    <property type="evidence" value="ECO:0007669"/>
    <property type="project" value="TreeGrafter"/>
</dbReference>
<feature type="domain" description="IFT52 GIFT" evidence="1">
    <location>
        <begin position="2"/>
        <end position="143"/>
    </location>
</feature>
<evidence type="ECO:0000313" key="2">
    <source>
        <dbReference type="EMBL" id="KAA0190401.1"/>
    </source>
</evidence>
<reference evidence="2" key="3">
    <citation type="submission" date="2019-06" db="EMBL/GenBank/DDBJ databases">
        <authorList>
            <person name="Poynton C."/>
            <person name="Hasenbein S."/>
            <person name="Benoit J.B."/>
            <person name="Sepulveda M.S."/>
            <person name="Poelchau M.F."/>
            <person name="Murali S.C."/>
            <person name="Chen S."/>
            <person name="Glastad K.M."/>
            <person name="Werren J.H."/>
            <person name="Vineis J.H."/>
            <person name="Bowen J.L."/>
            <person name="Friedrich M."/>
            <person name="Jones J."/>
            <person name="Robertson H.M."/>
            <person name="Feyereisen R."/>
            <person name="Mechler-Hickson A."/>
            <person name="Mathers N."/>
            <person name="Lee C.E."/>
            <person name="Colbourne J.K."/>
            <person name="Biales A."/>
            <person name="Johnston J.S."/>
            <person name="Wellborn G.A."/>
            <person name="Rosendale A.J."/>
            <person name="Cridge A.G."/>
            <person name="Munoz-Torres M.C."/>
            <person name="Bain P.A."/>
            <person name="Manny A.R."/>
            <person name="Major K.M."/>
            <person name="Lambert F.N."/>
            <person name="Vulpe C.D."/>
            <person name="Tuck P."/>
            <person name="Blalock B.J."/>
            <person name="Lin Y.-Y."/>
            <person name="Smith M.E."/>
            <person name="Ochoa-Acuna H."/>
            <person name="Chen M.-J.M."/>
            <person name="Childers C.P."/>
            <person name="Qu J."/>
            <person name="Dugan S."/>
            <person name="Lee S.L."/>
            <person name="Chao H."/>
            <person name="Dinh H."/>
            <person name="Han Y."/>
            <person name="Doddapaneni H."/>
            <person name="Worley K.C."/>
            <person name="Muzny D.M."/>
            <person name="Gibbs R.A."/>
            <person name="Richards S."/>
        </authorList>
    </citation>
    <scope>NUCLEOTIDE SEQUENCE</scope>
    <source>
        <strain evidence="2">HAZT.00-mixed</strain>
        <tissue evidence="2">Whole organism</tissue>
    </source>
</reference>
<protein>
    <recommendedName>
        <fullName evidence="1">IFT52 GIFT domain-containing protein</fullName>
    </recommendedName>
</protein>
<dbReference type="GO" id="GO:0005814">
    <property type="term" value="C:centriole"/>
    <property type="evidence" value="ECO:0007669"/>
    <property type="project" value="TreeGrafter"/>
</dbReference>
<dbReference type="GO" id="GO:0005929">
    <property type="term" value="C:cilium"/>
    <property type="evidence" value="ECO:0007669"/>
    <property type="project" value="TreeGrafter"/>
</dbReference>
<proteinExistence type="predicted"/>
<reference evidence="2" key="2">
    <citation type="journal article" date="2018" name="Environ. Sci. Technol.">
        <title>The Toxicogenome of Hyalella azteca: A Model for Sediment Ecotoxicology and Evolutionary Toxicology.</title>
        <authorList>
            <person name="Poynton H.C."/>
            <person name="Hasenbein S."/>
            <person name="Benoit J.B."/>
            <person name="Sepulveda M.S."/>
            <person name="Poelchau M.F."/>
            <person name="Hughes D.S.T."/>
            <person name="Murali S.C."/>
            <person name="Chen S."/>
            <person name="Glastad K.M."/>
            <person name="Goodisman M.A.D."/>
            <person name="Werren J.H."/>
            <person name="Vineis J.H."/>
            <person name="Bowen J.L."/>
            <person name="Friedrich M."/>
            <person name="Jones J."/>
            <person name="Robertson H.M."/>
            <person name="Feyereisen R."/>
            <person name="Mechler-Hickson A."/>
            <person name="Mathers N."/>
            <person name="Lee C.E."/>
            <person name="Colbourne J.K."/>
            <person name="Biales A."/>
            <person name="Johnston J.S."/>
            <person name="Wellborn G.A."/>
            <person name="Rosendale A.J."/>
            <person name="Cridge A.G."/>
            <person name="Munoz-Torres M.C."/>
            <person name="Bain P.A."/>
            <person name="Manny A.R."/>
            <person name="Major K.M."/>
            <person name="Lambert F.N."/>
            <person name="Vulpe C.D."/>
            <person name="Tuck P."/>
            <person name="Blalock B.J."/>
            <person name="Lin Y.Y."/>
            <person name="Smith M.E."/>
            <person name="Ochoa-Acuna H."/>
            <person name="Chen M.M."/>
            <person name="Childers C.P."/>
            <person name="Qu J."/>
            <person name="Dugan S."/>
            <person name="Lee S.L."/>
            <person name="Chao H."/>
            <person name="Dinh H."/>
            <person name="Han Y."/>
            <person name="Doddapaneni H."/>
            <person name="Worley K.C."/>
            <person name="Muzny D.M."/>
            <person name="Gibbs R.A."/>
            <person name="Richards S."/>
        </authorList>
    </citation>
    <scope>NUCLEOTIDE SEQUENCE</scope>
    <source>
        <strain evidence="2">HAZT.00-mixed</strain>
        <tissue evidence="2">Whole organism</tissue>
    </source>
</reference>
<comment type="caution">
    <text evidence="2">The sequence shown here is derived from an EMBL/GenBank/DDBJ whole genome shotgun (WGS) entry which is preliminary data.</text>
</comment>
<evidence type="ECO:0000259" key="1">
    <source>
        <dbReference type="Pfam" id="PF23355"/>
    </source>
</evidence>
<name>A0A6A0GWS6_HYAAZ</name>
<dbReference type="PANTHER" id="PTHR12969">
    <property type="entry name" value="NGD5/OSM-6/IFT52"/>
    <property type="match status" value="1"/>
</dbReference>
<dbReference type="Pfam" id="PF23355">
    <property type="entry name" value="IFT52_GIFT"/>
    <property type="match status" value="1"/>
</dbReference>
<organism evidence="2">
    <name type="scientific">Hyalella azteca</name>
    <name type="common">Amphipod</name>
    <dbReference type="NCBI Taxonomy" id="294128"/>
    <lineage>
        <taxon>Eukaryota</taxon>
        <taxon>Metazoa</taxon>
        <taxon>Ecdysozoa</taxon>
        <taxon>Arthropoda</taxon>
        <taxon>Crustacea</taxon>
        <taxon>Multicrustacea</taxon>
        <taxon>Malacostraca</taxon>
        <taxon>Eumalacostraca</taxon>
        <taxon>Peracarida</taxon>
        <taxon>Amphipoda</taxon>
        <taxon>Senticaudata</taxon>
        <taxon>Talitrida</taxon>
        <taxon>Talitroidea</taxon>
        <taxon>Hyalellidae</taxon>
        <taxon>Hyalella</taxon>
    </lineage>
</organism>
<reference evidence="2" key="1">
    <citation type="submission" date="2014-08" db="EMBL/GenBank/DDBJ databases">
        <authorList>
            <person name="Murali S."/>
            <person name="Richards S."/>
            <person name="Bandaranaike D."/>
            <person name="Bellair M."/>
            <person name="Blankenburg K."/>
            <person name="Chao H."/>
            <person name="Dinh H."/>
            <person name="Doddapaneni H."/>
            <person name="Dugan-Rocha S."/>
            <person name="Elkadiri S."/>
            <person name="Gnanaolivu R."/>
            <person name="Hughes D."/>
            <person name="Lee S."/>
            <person name="Li M."/>
            <person name="Ming W."/>
            <person name="Munidasa M."/>
            <person name="Muniz J."/>
            <person name="Nguyen L."/>
            <person name="Osuji N."/>
            <person name="Pu L.-L."/>
            <person name="Puazo M."/>
            <person name="Skinner E."/>
            <person name="Qu C."/>
            <person name="Quiroz J."/>
            <person name="Raj R."/>
            <person name="Weissenberger G."/>
            <person name="Xin Y."/>
            <person name="Zou X."/>
            <person name="Han Y."/>
            <person name="Worley K."/>
            <person name="Muzny D."/>
            <person name="Gibbs R."/>
        </authorList>
    </citation>
    <scope>NUCLEOTIDE SEQUENCE</scope>
    <source>
        <strain evidence="2">HAZT.00-mixed</strain>
        <tissue evidence="2">Whole organism</tissue>
    </source>
</reference>
<gene>
    <name evidence="2" type="ORF">HAZT_HAZT002082</name>
</gene>
<dbReference type="GO" id="GO:0060271">
    <property type="term" value="P:cilium assembly"/>
    <property type="evidence" value="ECO:0007669"/>
    <property type="project" value="TreeGrafter"/>
</dbReference>
<dbReference type="AlphaFoldDB" id="A0A6A0GWS6"/>
<accession>A0A6A0GWS6</accession>
<dbReference type="Proteomes" id="UP000711488">
    <property type="component" value="Unassembled WGS sequence"/>
</dbReference>
<dbReference type="PANTHER" id="PTHR12969:SF7">
    <property type="entry name" value="INTRAFLAGELLAR TRANSPORT PROTEIN 52 HOMOLOG"/>
    <property type="match status" value="1"/>
</dbReference>